<name>A0AAV4H2A8_9GAST</name>
<dbReference type="AlphaFoldDB" id="A0AAV4H2A8"/>
<evidence type="ECO:0000313" key="3">
    <source>
        <dbReference type="Proteomes" id="UP000762676"/>
    </source>
</evidence>
<dbReference type="EMBL" id="BMAT01005369">
    <property type="protein sequence ID" value="GFR92038.1"/>
    <property type="molecule type" value="Genomic_DNA"/>
</dbReference>
<gene>
    <name evidence="2" type="ORF">ElyMa_002608000</name>
</gene>
<keyword evidence="1" id="KW-0732">Signal</keyword>
<proteinExistence type="predicted"/>
<protein>
    <recommendedName>
        <fullName evidence="4">Snake toxin/toxin-like domain-containing protein</fullName>
    </recommendedName>
</protein>
<evidence type="ECO:0000256" key="1">
    <source>
        <dbReference type="SAM" id="SignalP"/>
    </source>
</evidence>
<feature type="chain" id="PRO_5043730334" description="Snake toxin/toxin-like domain-containing protein" evidence="1">
    <location>
        <begin position="20"/>
        <end position="83"/>
    </location>
</feature>
<keyword evidence="3" id="KW-1185">Reference proteome</keyword>
<accession>A0AAV4H2A8</accession>
<feature type="signal peptide" evidence="1">
    <location>
        <begin position="1"/>
        <end position="19"/>
    </location>
</feature>
<evidence type="ECO:0000313" key="2">
    <source>
        <dbReference type="EMBL" id="GFR92038.1"/>
    </source>
</evidence>
<sequence>MKCVVAVCCLSMLLGIALAQSNSTTPASPTKNPLTTACNNVCLSTCEAVKTVGSLYLAFLGPITGTLNTLCRQVCGLVCVLLT</sequence>
<dbReference type="Proteomes" id="UP000762676">
    <property type="component" value="Unassembled WGS sequence"/>
</dbReference>
<comment type="caution">
    <text evidence="2">The sequence shown here is derived from an EMBL/GenBank/DDBJ whole genome shotgun (WGS) entry which is preliminary data.</text>
</comment>
<evidence type="ECO:0008006" key="4">
    <source>
        <dbReference type="Google" id="ProtNLM"/>
    </source>
</evidence>
<reference evidence="2 3" key="1">
    <citation type="journal article" date="2021" name="Elife">
        <title>Chloroplast acquisition without the gene transfer in kleptoplastic sea slugs, Plakobranchus ocellatus.</title>
        <authorList>
            <person name="Maeda T."/>
            <person name="Takahashi S."/>
            <person name="Yoshida T."/>
            <person name="Shimamura S."/>
            <person name="Takaki Y."/>
            <person name="Nagai Y."/>
            <person name="Toyoda A."/>
            <person name="Suzuki Y."/>
            <person name="Arimoto A."/>
            <person name="Ishii H."/>
            <person name="Satoh N."/>
            <person name="Nishiyama T."/>
            <person name="Hasebe M."/>
            <person name="Maruyama T."/>
            <person name="Minagawa J."/>
            <person name="Obokata J."/>
            <person name="Shigenobu S."/>
        </authorList>
    </citation>
    <scope>NUCLEOTIDE SEQUENCE [LARGE SCALE GENOMIC DNA]</scope>
</reference>
<organism evidence="2 3">
    <name type="scientific">Elysia marginata</name>
    <dbReference type="NCBI Taxonomy" id="1093978"/>
    <lineage>
        <taxon>Eukaryota</taxon>
        <taxon>Metazoa</taxon>
        <taxon>Spiralia</taxon>
        <taxon>Lophotrochozoa</taxon>
        <taxon>Mollusca</taxon>
        <taxon>Gastropoda</taxon>
        <taxon>Heterobranchia</taxon>
        <taxon>Euthyneura</taxon>
        <taxon>Panpulmonata</taxon>
        <taxon>Sacoglossa</taxon>
        <taxon>Placobranchoidea</taxon>
        <taxon>Plakobranchidae</taxon>
        <taxon>Elysia</taxon>
    </lineage>
</organism>